<dbReference type="GO" id="GO:0005504">
    <property type="term" value="F:fatty acid binding"/>
    <property type="evidence" value="ECO:0007669"/>
    <property type="project" value="TreeGrafter"/>
</dbReference>
<dbReference type="GO" id="GO:0005777">
    <property type="term" value="C:peroxisome"/>
    <property type="evidence" value="ECO:0007669"/>
    <property type="project" value="InterPro"/>
</dbReference>
<evidence type="ECO:0000256" key="2">
    <source>
        <dbReference type="ARBA" id="ARBA00023002"/>
    </source>
</evidence>
<proteinExistence type="inferred from homology"/>
<evidence type="ECO:0000259" key="3">
    <source>
        <dbReference type="Pfam" id="PF01756"/>
    </source>
</evidence>
<sequence length="101" mass="10898">MDDNLGDFLEDGHVSADQAAAIRAEVAVLLAELRPDAAALVDSFALDDYFLNSALGSHDGDVYRRLYDEVQSAPFNASHVPPGYADLLHSRLIKGAGRSRL</sequence>
<dbReference type="Gene3D" id="1.20.140.10">
    <property type="entry name" value="Butyryl-CoA Dehydrogenase, subunit A, domain 3"/>
    <property type="match status" value="1"/>
</dbReference>
<dbReference type="SUPFAM" id="SSF47203">
    <property type="entry name" value="Acyl-CoA dehydrogenase C-terminal domain-like"/>
    <property type="match status" value="1"/>
</dbReference>
<dbReference type="AlphaFoldDB" id="A0A7S0IN81"/>
<dbReference type="InterPro" id="IPR002655">
    <property type="entry name" value="Acyl-CoA_oxidase_C"/>
</dbReference>
<dbReference type="GO" id="GO:0055088">
    <property type="term" value="P:lipid homeostasis"/>
    <property type="evidence" value="ECO:0007669"/>
    <property type="project" value="TreeGrafter"/>
</dbReference>
<dbReference type="InterPro" id="IPR036250">
    <property type="entry name" value="AcylCo_DH-like_C"/>
</dbReference>
<name>A0A7S0IN81_MICPS</name>
<feature type="domain" description="Acyl-CoA oxidase C-terminal" evidence="3">
    <location>
        <begin position="2"/>
        <end position="90"/>
    </location>
</feature>
<dbReference type="Pfam" id="PF01756">
    <property type="entry name" value="ACOX"/>
    <property type="match status" value="1"/>
</dbReference>
<dbReference type="PANTHER" id="PTHR10909">
    <property type="entry name" value="ELECTRON TRANSPORT OXIDOREDUCTASE"/>
    <property type="match status" value="1"/>
</dbReference>
<comment type="similarity">
    <text evidence="1">Belongs to the acyl-CoA oxidase family.</text>
</comment>
<gene>
    <name evidence="4" type="ORF">MCOM1403_LOCUS11928</name>
</gene>
<dbReference type="EMBL" id="HBEQ01014786">
    <property type="protein sequence ID" value="CAD8526367.1"/>
    <property type="molecule type" value="Transcribed_RNA"/>
</dbReference>
<dbReference type="GO" id="GO:0003997">
    <property type="term" value="F:acyl-CoA oxidase activity"/>
    <property type="evidence" value="ECO:0007669"/>
    <property type="project" value="InterPro"/>
</dbReference>
<dbReference type="PANTHER" id="PTHR10909:SF250">
    <property type="entry name" value="PEROXISOMAL ACYL-COENZYME A OXIDASE 1"/>
    <property type="match status" value="1"/>
</dbReference>
<accession>A0A7S0IN81</accession>
<evidence type="ECO:0000313" key="4">
    <source>
        <dbReference type="EMBL" id="CAD8526367.1"/>
    </source>
</evidence>
<reference evidence="4" key="1">
    <citation type="submission" date="2021-01" db="EMBL/GenBank/DDBJ databases">
        <authorList>
            <person name="Corre E."/>
            <person name="Pelletier E."/>
            <person name="Niang G."/>
            <person name="Scheremetjew M."/>
            <person name="Finn R."/>
            <person name="Kale V."/>
            <person name="Holt S."/>
            <person name="Cochrane G."/>
            <person name="Meng A."/>
            <person name="Brown T."/>
            <person name="Cohen L."/>
        </authorList>
    </citation>
    <scope>NUCLEOTIDE SEQUENCE</scope>
    <source>
        <strain evidence="4">CCMP1723</strain>
    </source>
</reference>
<dbReference type="GO" id="GO:0071949">
    <property type="term" value="F:FAD binding"/>
    <property type="evidence" value="ECO:0007669"/>
    <property type="project" value="InterPro"/>
</dbReference>
<organism evidence="4">
    <name type="scientific">Micromonas pusilla</name>
    <name type="common">Picoplanktonic green alga</name>
    <name type="synonym">Chromulina pusilla</name>
    <dbReference type="NCBI Taxonomy" id="38833"/>
    <lineage>
        <taxon>Eukaryota</taxon>
        <taxon>Viridiplantae</taxon>
        <taxon>Chlorophyta</taxon>
        <taxon>Mamiellophyceae</taxon>
        <taxon>Mamiellales</taxon>
        <taxon>Mamiellaceae</taxon>
        <taxon>Micromonas</taxon>
    </lineage>
</organism>
<evidence type="ECO:0000256" key="1">
    <source>
        <dbReference type="ARBA" id="ARBA00006288"/>
    </source>
</evidence>
<protein>
    <recommendedName>
        <fullName evidence="3">Acyl-CoA oxidase C-terminal domain-containing protein</fullName>
    </recommendedName>
</protein>
<keyword evidence="2" id="KW-0560">Oxidoreductase</keyword>
<dbReference type="InterPro" id="IPR012258">
    <property type="entry name" value="Acyl-CoA_oxidase"/>
</dbReference>
<dbReference type="GO" id="GO:0033540">
    <property type="term" value="P:fatty acid beta-oxidation using acyl-CoA oxidase"/>
    <property type="evidence" value="ECO:0007669"/>
    <property type="project" value="TreeGrafter"/>
</dbReference>